<organism evidence="1">
    <name type="scientific">Rhizophora mucronata</name>
    <name type="common">Asiatic mangrove</name>
    <dbReference type="NCBI Taxonomy" id="61149"/>
    <lineage>
        <taxon>Eukaryota</taxon>
        <taxon>Viridiplantae</taxon>
        <taxon>Streptophyta</taxon>
        <taxon>Embryophyta</taxon>
        <taxon>Tracheophyta</taxon>
        <taxon>Spermatophyta</taxon>
        <taxon>Magnoliopsida</taxon>
        <taxon>eudicotyledons</taxon>
        <taxon>Gunneridae</taxon>
        <taxon>Pentapetalae</taxon>
        <taxon>rosids</taxon>
        <taxon>fabids</taxon>
        <taxon>Malpighiales</taxon>
        <taxon>Rhizophoraceae</taxon>
        <taxon>Rhizophora</taxon>
    </lineage>
</organism>
<accession>A0A2P2IIY7</accession>
<proteinExistence type="predicted"/>
<name>A0A2P2IIY7_RHIMU</name>
<protein>
    <submittedName>
        <fullName evidence="1">Uncharacterized protein</fullName>
    </submittedName>
</protein>
<dbReference type="AlphaFoldDB" id="A0A2P2IIY7"/>
<sequence length="28" mass="3356">MMSKGERLKRLMTLIYCSSYLVQIKHLI</sequence>
<dbReference type="EMBL" id="GGEC01000707">
    <property type="protein sequence ID" value="MBW81190.1"/>
    <property type="molecule type" value="Transcribed_RNA"/>
</dbReference>
<evidence type="ECO:0000313" key="1">
    <source>
        <dbReference type="EMBL" id="MBW81190.1"/>
    </source>
</evidence>
<reference evidence="1" key="1">
    <citation type="submission" date="2018-02" db="EMBL/GenBank/DDBJ databases">
        <title>Rhizophora mucronata_Transcriptome.</title>
        <authorList>
            <person name="Meera S.P."/>
            <person name="Sreeshan A."/>
            <person name="Augustine A."/>
        </authorList>
    </citation>
    <scope>NUCLEOTIDE SEQUENCE</scope>
    <source>
        <tissue evidence="1">Leaf</tissue>
    </source>
</reference>